<feature type="transmembrane region" description="Helical" evidence="17">
    <location>
        <begin position="569"/>
        <end position="587"/>
    </location>
</feature>
<comment type="cofactor">
    <cofactor evidence="1 12">
        <name>K(+)</name>
        <dbReference type="ChEBI" id="CHEBI:29103"/>
    </cofactor>
</comment>
<feature type="binding site" evidence="12">
    <location>
        <begin position="1060"/>
        <end position="1062"/>
    </location>
    <ligand>
        <name>NAD(+)</name>
        <dbReference type="ChEBI" id="CHEBI:57540"/>
    </ligand>
</feature>
<feature type="transmembrane region" description="Helical" evidence="17">
    <location>
        <begin position="542"/>
        <end position="562"/>
    </location>
</feature>
<dbReference type="HAMAP" id="MF_01964">
    <property type="entry name" value="IMPDH"/>
    <property type="match status" value="1"/>
</dbReference>
<comment type="caution">
    <text evidence="12">Lacks conserved residue(s) required for the propagation of feature annotation.</text>
</comment>
<dbReference type="Gene3D" id="3.20.20.70">
    <property type="entry name" value="Aldolase class I"/>
    <property type="match status" value="1"/>
</dbReference>
<feature type="binding site" evidence="12">
    <location>
        <begin position="1150"/>
        <end position="1152"/>
    </location>
    <ligand>
        <name>IMP</name>
        <dbReference type="ChEBI" id="CHEBI:58053"/>
    </ligand>
</feature>
<comment type="similarity">
    <text evidence="2 12">Belongs to the IMPDH/GMPR family.</text>
</comment>
<feature type="active site" description="Thioimidate intermediate" evidence="12">
    <location>
        <position position="1117"/>
    </location>
</feature>
<keyword evidence="7 12" id="KW-0560">Oxidoreductase</keyword>
<organism evidence="19 20">
    <name type="scientific">Symbiodinium natans</name>
    <dbReference type="NCBI Taxonomy" id="878477"/>
    <lineage>
        <taxon>Eukaryota</taxon>
        <taxon>Sar</taxon>
        <taxon>Alveolata</taxon>
        <taxon>Dinophyceae</taxon>
        <taxon>Suessiales</taxon>
        <taxon>Symbiodiniaceae</taxon>
        <taxon>Symbiodinium</taxon>
    </lineage>
</organism>
<feature type="region of interest" description="Disordered" evidence="16">
    <location>
        <begin position="195"/>
        <end position="229"/>
    </location>
</feature>
<dbReference type="Pfam" id="PF00478">
    <property type="entry name" value="IMPDH"/>
    <property type="match status" value="1"/>
</dbReference>
<evidence type="ECO:0000256" key="13">
    <source>
        <dbReference type="PROSITE-ProRule" id="PRU00703"/>
    </source>
</evidence>
<keyword evidence="15" id="KW-0175">Coiled coil</keyword>
<dbReference type="GO" id="GO:0000166">
    <property type="term" value="F:nucleotide binding"/>
    <property type="evidence" value="ECO:0007669"/>
    <property type="project" value="UniProtKB-UniRule"/>
</dbReference>
<feature type="binding site" evidence="12">
    <location>
        <begin position="1110"/>
        <end position="1112"/>
    </location>
    <ligand>
        <name>NAD(+)</name>
        <dbReference type="ChEBI" id="CHEBI:57540"/>
    </ligand>
</feature>
<feature type="compositionally biased region" description="Basic and acidic residues" evidence="16">
    <location>
        <begin position="773"/>
        <end position="785"/>
    </location>
</feature>
<dbReference type="SUPFAM" id="SSF51412">
    <property type="entry name" value="Inosine monophosphate dehydrogenase (IMPDH)"/>
    <property type="match status" value="1"/>
</dbReference>
<evidence type="ECO:0000256" key="3">
    <source>
        <dbReference type="ARBA" id="ARBA00022723"/>
    </source>
</evidence>
<dbReference type="PANTHER" id="PTHR11911">
    <property type="entry name" value="INOSINE-5-MONOPHOSPHATE DEHYDROGENASE RELATED"/>
    <property type="match status" value="1"/>
</dbReference>
<dbReference type="OrthoDB" id="418595at2759"/>
<name>A0A812JG77_9DINO</name>
<feature type="coiled-coil region" evidence="15">
    <location>
        <begin position="102"/>
        <end position="129"/>
    </location>
</feature>
<keyword evidence="6 12" id="KW-0630">Potassium</keyword>
<feature type="transmembrane region" description="Helical" evidence="17">
    <location>
        <begin position="519"/>
        <end position="536"/>
    </location>
</feature>
<dbReference type="SMART" id="SM00116">
    <property type="entry name" value="CBS"/>
    <property type="match status" value="2"/>
</dbReference>
<keyword evidence="17" id="KW-1133">Transmembrane helix</keyword>
<evidence type="ECO:0000256" key="15">
    <source>
        <dbReference type="SAM" id="Coils"/>
    </source>
</evidence>
<proteinExistence type="inferred from homology"/>
<sequence>MADDVLSKLEDVESYSFYGLSHWLSELGDLLDRADQASVSKAPKAQETALLEQRPALLEAQTRVRHAMGGRLEEPLTKREKPLAEAFLQEQISKLKGQALRDERAKAGIERLQQLLEKVRARTAAAESKAVRDIEASMKQAETDWKELAPIYDKWQAGRHSFRSNADLQTFKRRYEDCKKVREAGEDKLNAALRARRSANAPEEPAKPKAGWSSILRKPTAAPAAQRAPAERGAAAMALDAKKASAKASAKSTSWTSQISLAQRLQAEAAATVRQAAEPQTCAQDEGFWTESVTERPPPPPVPKPQGEDGREPFVAAKSSKPGMPTAPTRAPLSSLSNTGRRWAAAAAVAQSEDEDQVEAPVHEAACTEREVPAASAKKRGKAKPKRPRESREACNDNETAPAAPTHPRSSRVWSSVEALFSGALVSELLRPSAWRCEADARLAELADRLPPLAPLGLALPLSWAEFLSLEMDGGPKRTSRRGETPWLLRLQSNVPWLLPHYVTVIFALVLLHSLSRFGILMWLVAAQTFLLLLPPQQVRQFGSSAHVVVLQCAHLLLWIFFVRSLWQLHIFIQIFLVLVVCGHAYAVNEAGRLEAIALLRALAEGPRAVEDQGIYGAQVSTLATIVARLLSVATAAERKAHVAAATRPAAGENFDVVTSLPSQTSVGLSRRKLPLDWQHWTTPEARTRHQAPFSAKEELQVLRDAFVAVLARLDLQRSESSQVASAVVRCLELLTRREIQTGTDPRRAEACPGAGAKAKQFGVAGTEQEGPEMVRSESLDSEGAARKELQLGSDKGNPDGFSAAQVFGSKTSMSGYTYDDLICLPGHINFGVHDVCLGSRFTKKIPLRTPIVSSPMDTVTESNMAIAMALEGGIGVIHTNLSIEDQAREVSRVKKFKAGFILDPVCVMPTMTLEELDILKKNHGFTGFPVTENGQMGAKLMGLVTKRDTDFVLDRKTRLSEIMTPAKDLVTMKEGCDLLEANALLQKSKKGKLPIITASGLLIAMVSRTDIKKNVEFPNATKDPVNKSLLVAAAIGTRPNDKDRVRALVASGVDAVIIDSSQGDSLFQHEMIKWIKSNFPDLQVVAGNVVTKQQARNLIECGADALRVGMGIGSICTTQEVCACGRAQASAVYNVAKLARMYGVPILADGGISSPGHIVKALSLGAGAAMCGSLLAGTSETPGEYFYSEDGKRLKRYRGMGSIDAMKKGSDDRYFGTTSSIKVAQGVSGTVQDKGSIHRYIPYLTQGIRHGMQDIGAKSVEQLQTMLQEGQLRFELRSAAAQREGGVHGLHSFERKLFDS</sequence>
<evidence type="ECO:0000313" key="20">
    <source>
        <dbReference type="Proteomes" id="UP000604046"/>
    </source>
</evidence>
<dbReference type="GO" id="GO:0046872">
    <property type="term" value="F:metal ion binding"/>
    <property type="evidence" value="ECO:0007669"/>
    <property type="project" value="UniProtKB-UniRule"/>
</dbReference>
<keyword evidence="12" id="KW-0963">Cytoplasm</keyword>
<feature type="binding site" evidence="12">
    <location>
        <begin position="1198"/>
        <end position="1202"/>
    </location>
    <ligand>
        <name>IMP</name>
        <dbReference type="ChEBI" id="CHEBI:58053"/>
    </ligand>
</feature>
<keyword evidence="17" id="KW-0812">Transmembrane</keyword>
<dbReference type="PROSITE" id="PS51371">
    <property type="entry name" value="CBS"/>
    <property type="match status" value="2"/>
</dbReference>
<feature type="region of interest" description="Disordered" evidence="16">
    <location>
        <begin position="366"/>
        <end position="410"/>
    </location>
</feature>
<dbReference type="SMART" id="SM01240">
    <property type="entry name" value="IMPDH"/>
    <property type="match status" value="1"/>
</dbReference>
<comment type="subcellular location">
    <subcellularLocation>
        <location evidence="12">Cytoplasm</location>
    </subcellularLocation>
</comment>
<dbReference type="PANTHER" id="PTHR11911:SF111">
    <property type="entry name" value="INOSINE-5'-MONOPHOSPHATE DEHYDROGENASE"/>
    <property type="match status" value="1"/>
</dbReference>
<dbReference type="CDD" id="cd04601">
    <property type="entry name" value="CBS_pair_IMPDH"/>
    <property type="match status" value="1"/>
</dbReference>
<comment type="subunit">
    <text evidence="12">Homotetramer.</text>
</comment>
<dbReference type="InterPro" id="IPR015875">
    <property type="entry name" value="IMP_DH/GMP_Rdtase_CS"/>
</dbReference>
<evidence type="ECO:0000256" key="14">
    <source>
        <dbReference type="RuleBase" id="RU003928"/>
    </source>
</evidence>
<keyword evidence="17" id="KW-0472">Membrane</keyword>
<reference evidence="19" key="1">
    <citation type="submission" date="2021-02" db="EMBL/GenBank/DDBJ databases">
        <authorList>
            <person name="Dougan E. K."/>
            <person name="Rhodes N."/>
            <person name="Thang M."/>
            <person name="Chan C."/>
        </authorList>
    </citation>
    <scope>NUCLEOTIDE SEQUENCE</scope>
</reference>
<feature type="binding site" description="in other chain" evidence="12">
    <location>
        <position position="1117"/>
    </location>
    <ligand>
        <name>K(+)</name>
        <dbReference type="ChEBI" id="CHEBI:29103"/>
        <note>ligand shared between two tetrameric partners</note>
    </ligand>
</feature>
<feature type="binding site" description="in other chain" evidence="12">
    <location>
        <position position="1114"/>
    </location>
    <ligand>
        <name>K(+)</name>
        <dbReference type="ChEBI" id="CHEBI:29103"/>
        <note>ligand shared between two tetrameric partners</note>
    </ligand>
</feature>
<dbReference type="UniPathway" id="UPA00601">
    <property type="reaction ID" value="UER00295"/>
</dbReference>
<keyword evidence="3 12" id="KW-0479">Metal-binding</keyword>
<feature type="active site" description="Proton acceptor" evidence="12">
    <location>
        <position position="1214"/>
    </location>
</feature>
<accession>A0A812JG77</accession>
<evidence type="ECO:0000256" key="4">
    <source>
        <dbReference type="ARBA" id="ARBA00022749"/>
    </source>
</evidence>
<evidence type="ECO:0000256" key="17">
    <source>
        <dbReference type="SAM" id="Phobius"/>
    </source>
</evidence>
<feature type="binding site" evidence="12">
    <location>
        <position position="1226"/>
    </location>
    <ligand>
        <name>IMP</name>
        <dbReference type="ChEBI" id="CHEBI:58053"/>
    </ligand>
</feature>
<keyword evidence="9 13" id="KW-0129">CBS domain</keyword>
<dbReference type="SUPFAM" id="SSF54631">
    <property type="entry name" value="CBS-domain pair"/>
    <property type="match status" value="1"/>
</dbReference>
<comment type="caution">
    <text evidence="19">The sequence shown here is derived from an EMBL/GenBank/DDBJ whole genome shotgun (WGS) entry which is preliminary data.</text>
</comment>
<feature type="compositionally biased region" description="Low complexity" evidence="16">
    <location>
        <begin position="217"/>
        <end position="229"/>
    </location>
</feature>
<dbReference type="EC" id="1.1.1.205" evidence="12 14"/>
<dbReference type="FunFam" id="3.20.20.70:FF:000086">
    <property type="entry name" value="IMP dehydrogenase, putative"/>
    <property type="match status" value="1"/>
</dbReference>
<comment type="catalytic activity">
    <reaction evidence="10 12 14">
        <text>IMP + NAD(+) + H2O = XMP + NADH + H(+)</text>
        <dbReference type="Rhea" id="RHEA:11708"/>
        <dbReference type="ChEBI" id="CHEBI:15377"/>
        <dbReference type="ChEBI" id="CHEBI:15378"/>
        <dbReference type="ChEBI" id="CHEBI:57464"/>
        <dbReference type="ChEBI" id="CHEBI:57540"/>
        <dbReference type="ChEBI" id="CHEBI:57945"/>
        <dbReference type="ChEBI" id="CHEBI:58053"/>
        <dbReference type="EC" id="1.1.1.205"/>
    </reaction>
</comment>
<feature type="transmembrane region" description="Helical" evidence="17">
    <location>
        <begin position="495"/>
        <end position="512"/>
    </location>
</feature>
<dbReference type="GO" id="GO:0006177">
    <property type="term" value="P:GMP biosynthetic process"/>
    <property type="evidence" value="ECO:0007669"/>
    <property type="project" value="UniProtKB-UniRule"/>
</dbReference>
<dbReference type="EMBL" id="CAJNDS010000402">
    <property type="protein sequence ID" value="CAE7202213.1"/>
    <property type="molecule type" value="Genomic_DNA"/>
</dbReference>
<comment type="function">
    <text evidence="11 12">Catalyzes the conversion of inosine 5'-phosphate (IMP) to xanthosine 5'-phosphate (XMP), the first committed and rate-limiting step in the de novo synthesis of guanine nucleotides, and therefore plays an important role in the regulation of cell growth.</text>
</comment>
<evidence type="ECO:0000256" key="2">
    <source>
        <dbReference type="ARBA" id="ARBA00005502"/>
    </source>
</evidence>
<keyword evidence="4 12" id="KW-0332">GMP biosynthesis</keyword>
<comment type="activity regulation">
    <text evidence="12">Mycophenolic acid (MPA) is a non-competitive inhibitor that prevents formation of the closed enzyme conformation by binding to the same site as the amobile flap. In contrast, mizoribine monophosphate (MZP) is a competitive inhibitor that induces the closed conformation. MPA is a potent inhibitor of mammalian IMPDHs but a poor inhibitor of the bacterial enzymes. MZP is a more potent inhibitor of bacterial IMPDH.</text>
</comment>
<protein>
    <recommendedName>
        <fullName evidence="12 14">Inosine-5'-monophosphate dehydrogenase</fullName>
        <shortName evidence="12">IMP dehydrogenase</shortName>
        <shortName evidence="12">IMPD</shortName>
        <shortName evidence="12">IMPDH</shortName>
        <ecNumber evidence="12 14">1.1.1.205</ecNumber>
    </recommendedName>
</protein>
<feature type="region of interest" description="Disordered" evidence="16">
    <location>
        <begin position="289"/>
        <end position="338"/>
    </location>
</feature>
<dbReference type="NCBIfam" id="TIGR01302">
    <property type="entry name" value="IMP_dehydrog"/>
    <property type="match status" value="1"/>
</dbReference>
<evidence type="ECO:0000256" key="11">
    <source>
        <dbReference type="ARBA" id="ARBA00056556"/>
    </source>
</evidence>
<feature type="binding site" description="in other chain" evidence="12">
    <location>
        <position position="1112"/>
    </location>
    <ligand>
        <name>K(+)</name>
        <dbReference type="ChEBI" id="CHEBI:29103"/>
        <note>ligand shared between two tetrameric partners</note>
    </ligand>
</feature>
<evidence type="ECO:0000256" key="6">
    <source>
        <dbReference type="ARBA" id="ARBA00022958"/>
    </source>
</evidence>
<keyword evidence="8 12" id="KW-0520">NAD</keyword>
<feature type="binding site" evidence="12">
    <location>
        <position position="1115"/>
    </location>
    <ligand>
        <name>IMP</name>
        <dbReference type="ChEBI" id="CHEBI:58053"/>
    </ligand>
</feature>
<dbReference type="GO" id="GO:0003938">
    <property type="term" value="F:IMP dehydrogenase activity"/>
    <property type="evidence" value="ECO:0007669"/>
    <property type="project" value="UniProtKB-UniRule"/>
</dbReference>
<evidence type="ECO:0000256" key="16">
    <source>
        <dbReference type="SAM" id="MobiDB-lite"/>
    </source>
</evidence>
<evidence type="ECO:0000256" key="7">
    <source>
        <dbReference type="ARBA" id="ARBA00023002"/>
    </source>
</evidence>
<gene>
    <name evidence="19" type="primary">impdh</name>
    <name evidence="19" type="ORF">SNAT2548_LOCUS6099</name>
</gene>
<dbReference type="InterPro" id="IPR013785">
    <property type="entry name" value="Aldolase_TIM"/>
</dbReference>
<feature type="domain" description="CBS" evidence="18">
    <location>
        <begin position="964"/>
        <end position="1022"/>
    </location>
</feature>
<dbReference type="CDD" id="cd00381">
    <property type="entry name" value="IMPDH"/>
    <property type="match status" value="1"/>
</dbReference>
<evidence type="ECO:0000259" key="18">
    <source>
        <dbReference type="PROSITE" id="PS51371"/>
    </source>
</evidence>
<dbReference type="InterPro" id="IPR005990">
    <property type="entry name" value="IMP_DH"/>
</dbReference>
<comment type="pathway">
    <text evidence="12 14">Purine metabolism; XMP biosynthesis via de novo pathway; XMP from IMP: step 1/1.</text>
</comment>
<dbReference type="Proteomes" id="UP000604046">
    <property type="component" value="Unassembled WGS sequence"/>
</dbReference>
<feature type="binding site" evidence="12">
    <location>
        <begin position="1173"/>
        <end position="1174"/>
    </location>
    <ligand>
        <name>IMP</name>
        <dbReference type="ChEBI" id="CHEBI:58053"/>
    </ligand>
</feature>
<dbReference type="InterPro" id="IPR046342">
    <property type="entry name" value="CBS_dom_sf"/>
</dbReference>
<feature type="region of interest" description="Disordered" evidence="16">
    <location>
        <begin position="763"/>
        <end position="785"/>
    </location>
</feature>
<keyword evidence="20" id="KW-1185">Reference proteome</keyword>
<evidence type="ECO:0000256" key="8">
    <source>
        <dbReference type="ARBA" id="ARBA00023027"/>
    </source>
</evidence>
<evidence type="ECO:0000256" key="9">
    <source>
        <dbReference type="ARBA" id="ARBA00023122"/>
    </source>
</evidence>
<dbReference type="InterPro" id="IPR001093">
    <property type="entry name" value="IMP_DH_GMPRt"/>
</dbReference>
<feature type="domain" description="CBS" evidence="18">
    <location>
        <begin position="901"/>
        <end position="960"/>
    </location>
</feature>
<dbReference type="InterPro" id="IPR000644">
    <property type="entry name" value="CBS_dom"/>
</dbReference>
<feature type="compositionally biased region" description="Basic residues" evidence="16">
    <location>
        <begin position="377"/>
        <end position="387"/>
    </location>
</feature>
<evidence type="ECO:0000256" key="12">
    <source>
        <dbReference type="HAMAP-Rule" id="MF_03156"/>
    </source>
</evidence>
<evidence type="ECO:0000256" key="10">
    <source>
        <dbReference type="ARBA" id="ARBA00048028"/>
    </source>
</evidence>
<evidence type="ECO:0000256" key="1">
    <source>
        <dbReference type="ARBA" id="ARBA00001958"/>
    </source>
</evidence>
<dbReference type="GO" id="GO:0006183">
    <property type="term" value="P:GTP biosynthetic process"/>
    <property type="evidence" value="ECO:0007669"/>
    <property type="project" value="TreeGrafter"/>
</dbReference>
<dbReference type="PROSITE" id="PS00487">
    <property type="entry name" value="IMP_DH_GMP_RED"/>
    <property type="match status" value="1"/>
</dbReference>
<dbReference type="GO" id="GO:0005737">
    <property type="term" value="C:cytoplasm"/>
    <property type="evidence" value="ECO:0007669"/>
    <property type="project" value="UniProtKB-SubCell"/>
</dbReference>
<evidence type="ECO:0000256" key="5">
    <source>
        <dbReference type="ARBA" id="ARBA00022755"/>
    </source>
</evidence>
<evidence type="ECO:0000313" key="19">
    <source>
        <dbReference type="EMBL" id="CAE7202213.1"/>
    </source>
</evidence>
<keyword evidence="5 12" id="KW-0658">Purine biosynthesis</keyword>
<dbReference type="Pfam" id="PF00571">
    <property type="entry name" value="CBS"/>
    <property type="match status" value="1"/>
</dbReference>